<comment type="caution">
    <text evidence="1">The sequence shown here is derived from an EMBL/GenBank/DDBJ whole genome shotgun (WGS) entry which is preliminary data.</text>
</comment>
<dbReference type="EMBL" id="LQOJ01000018">
    <property type="protein sequence ID" value="ORV07695.1"/>
    <property type="molecule type" value="Genomic_DNA"/>
</dbReference>
<organism evidence="1 2">
    <name type="scientific">Mycolicibacterium fallax</name>
    <name type="common">Mycobacterium fallax</name>
    <dbReference type="NCBI Taxonomy" id="1793"/>
    <lineage>
        <taxon>Bacteria</taxon>
        <taxon>Bacillati</taxon>
        <taxon>Actinomycetota</taxon>
        <taxon>Actinomycetes</taxon>
        <taxon>Mycobacteriales</taxon>
        <taxon>Mycobacteriaceae</taxon>
        <taxon>Mycolicibacterium</taxon>
    </lineage>
</organism>
<sequence>MQYCLGPGDGTASIFDAPFDLDADGDGVLDAVGLDLDGDGLRDDALADFDGDGHADHAVLDVGSPAPHWFTDDGAGTWALAADPVIRGEPLRWFGLDGAEHTGTVVDFDGDGVAADALYDDNGDGIADRVMCAGADPAGGYRAAFVDTDGDGGWDVRLVDADGDGSADSAAELD</sequence>
<dbReference type="AlphaFoldDB" id="A0A1X1RJH3"/>
<proteinExistence type="predicted"/>
<dbReference type="InterPro" id="IPR028974">
    <property type="entry name" value="TSP_type-3_rpt"/>
</dbReference>
<dbReference type="RefSeq" id="WP_085092975.1">
    <property type="nucleotide sequence ID" value="NZ_AP022603.1"/>
</dbReference>
<gene>
    <name evidence="1" type="ORF">AWC04_03085</name>
</gene>
<dbReference type="Proteomes" id="UP000193484">
    <property type="component" value="Unassembled WGS sequence"/>
</dbReference>
<dbReference type="STRING" id="1793.AWC04_03085"/>
<reference evidence="1 2" key="1">
    <citation type="submission" date="2016-01" db="EMBL/GenBank/DDBJ databases">
        <title>The new phylogeny of the genus Mycobacterium.</title>
        <authorList>
            <person name="Tarcisio F."/>
            <person name="Conor M."/>
            <person name="Antonella G."/>
            <person name="Elisabetta G."/>
            <person name="Giulia F.S."/>
            <person name="Sara T."/>
            <person name="Anna F."/>
            <person name="Clotilde B."/>
            <person name="Roberto B."/>
            <person name="Veronica D.S."/>
            <person name="Fabio R."/>
            <person name="Monica P."/>
            <person name="Olivier J."/>
            <person name="Enrico T."/>
            <person name="Nicola S."/>
        </authorList>
    </citation>
    <scope>NUCLEOTIDE SEQUENCE [LARGE SCALE GENOMIC DNA]</scope>
    <source>
        <strain evidence="1 2">DSM 44179</strain>
    </source>
</reference>
<keyword evidence="2" id="KW-1185">Reference proteome</keyword>
<dbReference type="GO" id="GO:0005509">
    <property type="term" value="F:calcium ion binding"/>
    <property type="evidence" value="ECO:0007669"/>
    <property type="project" value="InterPro"/>
</dbReference>
<accession>A0A1X1RJH3</accession>
<evidence type="ECO:0000313" key="1">
    <source>
        <dbReference type="EMBL" id="ORV07695.1"/>
    </source>
</evidence>
<protein>
    <submittedName>
        <fullName evidence="1">Pullulanase</fullName>
    </submittedName>
</protein>
<name>A0A1X1RJH3_MYCFA</name>
<dbReference type="SUPFAM" id="SSF103647">
    <property type="entry name" value="TSP type-3 repeat"/>
    <property type="match status" value="2"/>
</dbReference>
<dbReference type="OrthoDB" id="4762063at2"/>
<evidence type="ECO:0000313" key="2">
    <source>
        <dbReference type="Proteomes" id="UP000193484"/>
    </source>
</evidence>